<evidence type="ECO:0000313" key="6">
    <source>
        <dbReference type="EMBL" id="MDO8107502.1"/>
    </source>
</evidence>
<organism evidence="6 7">
    <name type="scientific">Actinotalea lenta</name>
    <dbReference type="NCBI Taxonomy" id="3064654"/>
    <lineage>
        <taxon>Bacteria</taxon>
        <taxon>Bacillati</taxon>
        <taxon>Actinomycetota</taxon>
        <taxon>Actinomycetes</taxon>
        <taxon>Micrococcales</taxon>
        <taxon>Cellulomonadaceae</taxon>
        <taxon>Actinotalea</taxon>
    </lineage>
</organism>
<keyword evidence="2 5" id="KW-0812">Transmembrane</keyword>
<comment type="caution">
    <text evidence="6">The sequence shown here is derived from an EMBL/GenBank/DDBJ whole genome shotgun (WGS) entry which is preliminary data.</text>
</comment>
<keyword evidence="3 5" id="KW-1133">Transmembrane helix</keyword>
<keyword evidence="4 5" id="KW-0472">Membrane</keyword>
<evidence type="ECO:0000256" key="5">
    <source>
        <dbReference type="SAM" id="Phobius"/>
    </source>
</evidence>
<keyword evidence="7" id="KW-1185">Reference proteome</keyword>
<evidence type="ECO:0000256" key="4">
    <source>
        <dbReference type="ARBA" id="ARBA00023136"/>
    </source>
</evidence>
<evidence type="ECO:0000256" key="2">
    <source>
        <dbReference type="ARBA" id="ARBA00022692"/>
    </source>
</evidence>
<reference evidence="6 7" key="1">
    <citation type="submission" date="2023-07" db="EMBL/GenBank/DDBJ databases">
        <title>Description of novel actinomycetes strains, isolated from tidal flat sediment.</title>
        <authorList>
            <person name="Lu C."/>
        </authorList>
    </citation>
    <scope>NUCLEOTIDE SEQUENCE [LARGE SCALE GENOMIC DNA]</scope>
    <source>
        <strain evidence="6 7">SYSU T00b441</strain>
    </source>
</reference>
<dbReference type="CDD" id="cd16914">
    <property type="entry name" value="EcfT"/>
    <property type="match status" value="1"/>
</dbReference>
<protein>
    <submittedName>
        <fullName evidence="6">Energy-coupling factor transporter transmembrane component T</fullName>
    </submittedName>
</protein>
<comment type="subcellular location">
    <subcellularLocation>
        <location evidence="1">Membrane</location>
        <topology evidence="1">Multi-pass membrane protein</topology>
    </subcellularLocation>
</comment>
<gene>
    <name evidence="6" type="ORF">Q6348_09880</name>
</gene>
<feature type="transmembrane region" description="Helical" evidence="5">
    <location>
        <begin position="46"/>
        <end position="63"/>
    </location>
</feature>
<evidence type="ECO:0000256" key="3">
    <source>
        <dbReference type="ARBA" id="ARBA00022989"/>
    </source>
</evidence>
<dbReference type="InterPro" id="IPR003339">
    <property type="entry name" value="ABC/ECF_trnsptr_transmembrane"/>
</dbReference>
<dbReference type="RefSeq" id="WP_304601123.1">
    <property type="nucleotide sequence ID" value="NZ_JAUQYO010000001.1"/>
</dbReference>
<evidence type="ECO:0000313" key="7">
    <source>
        <dbReference type="Proteomes" id="UP001232536"/>
    </source>
</evidence>
<evidence type="ECO:0000256" key="1">
    <source>
        <dbReference type="ARBA" id="ARBA00004141"/>
    </source>
</evidence>
<accession>A0ABT9DEJ3</accession>
<proteinExistence type="predicted"/>
<name>A0ABT9DEJ3_9CELL</name>
<dbReference type="EMBL" id="JAUQYP010000001">
    <property type="protein sequence ID" value="MDO8107502.1"/>
    <property type="molecule type" value="Genomic_DNA"/>
</dbReference>
<sequence>MSWLDPAGLYRPGATIVHRSPLGVRLGGLALLGVGLVVLRGPWSALGVLVVTVVLAVVARLPWRSTLRGLAPVLVTAALVGGYQTWRRGWPVGVELAADLVSLVLAATVVTVTTRADALLDAAVRALRPLRRVGVDPEAVALAISLMLRTMPALVTMAGETRDAARARGLDRSPRALLVPLAIRAVGRAQTTAEALTARNLPPPQPR</sequence>
<dbReference type="Pfam" id="PF02361">
    <property type="entry name" value="CbiQ"/>
    <property type="match status" value="1"/>
</dbReference>
<dbReference type="Proteomes" id="UP001232536">
    <property type="component" value="Unassembled WGS sequence"/>
</dbReference>